<dbReference type="RefSeq" id="WP_225249075.1">
    <property type="nucleotide sequence ID" value="NZ_CP034544.1"/>
</dbReference>
<gene>
    <name evidence="1" type="ORF">OIE46_01385</name>
</gene>
<evidence type="ECO:0000313" key="1">
    <source>
        <dbReference type="EMBL" id="UZW64711.1"/>
    </source>
</evidence>
<sequence length="68" mass="7211">MSKLLEASRFLSFVPSSSNAVAAVNFASKSVLRVSVTFEYSASSLTALAAVTDPLVSKLNFDSKIKPN</sequence>
<dbReference type="AlphaFoldDB" id="A0AAX3F132"/>
<dbReference type="Proteomes" id="UP001164481">
    <property type="component" value="Chromosome"/>
</dbReference>
<dbReference type="EMBL" id="CP107525">
    <property type="protein sequence ID" value="UZW64711.1"/>
    <property type="molecule type" value="Genomic_DNA"/>
</dbReference>
<reference evidence="1" key="2">
    <citation type="submission" date="2022-11" db="EMBL/GenBank/DDBJ databases">
        <title>complete genomes of mycoplasma synoviae ZX313 strain and SD2 strain.</title>
        <authorList>
            <person name="Zhong Q."/>
        </authorList>
    </citation>
    <scope>NUCLEOTIDE SEQUENCE</scope>
    <source>
        <strain evidence="1">SD2</strain>
    </source>
</reference>
<name>A0AAX3F132_MYCSY</name>
<organism evidence="1 2">
    <name type="scientific">Mycoplasmopsis synoviae</name>
    <name type="common">Mycoplasma synoviae</name>
    <dbReference type="NCBI Taxonomy" id="2109"/>
    <lineage>
        <taxon>Bacteria</taxon>
        <taxon>Bacillati</taxon>
        <taxon>Mycoplasmatota</taxon>
        <taxon>Mycoplasmoidales</taxon>
        <taxon>Metamycoplasmataceae</taxon>
        <taxon>Mycoplasmopsis</taxon>
    </lineage>
</organism>
<reference evidence="1" key="1">
    <citation type="submission" date="2022-10" db="EMBL/GenBank/DDBJ databases">
        <authorList>
            <person name="Wei X."/>
        </authorList>
    </citation>
    <scope>NUCLEOTIDE SEQUENCE</scope>
    <source>
        <strain evidence="1">SD2</strain>
    </source>
</reference>
<protein>
    <submittedName>
        <fullName evidence="1">Uncharacterized protein</fullName>
    </submittedName>
</protein>
<proteinExistence type="predicted"/>
<accession>A0AAX3F132</accession>
<evidence type="ECO:0000313" key="2">
    <source>
        <dbReference type="Proteomes" id="UP001164481"/>
    </source>
</evidence>